<evidence type="ECO:0000313" key="1">
    <source>
        <dbReference type="EMBL" id="ASV30619.1"/>
    </source>
</evidence>
<name>A0A223V717_9FLAO</name>
<organism evidence="1 2">
    <name type="scientific">Maribacter cobaltidurans</name>
    <dbReference type="NCBI Taxonomy" id="1178778"/>
    <lineage>
        <taxon>Bacteria</taxon>
        <taxon>Pseudomonadati</taxon>
        <taxon>Bacteroidota</taxon>
        <taxon>Flavobacteriia</taxon>
        <taxon>Flavobacteriales</taxon>
        <taxon>Flavobacteriaceae</taxon>
        <taxon>Maribacter</taxon>
    </lineage>
</organism>
<dbReference type="Gene3D" id="3.90.1150.200">
    <property type="match status" value="1"/>
</dbReference>
<dbReference type="Proteomes" id="UP000215244">
    <property type="component" value="Chromosome"/>
</dbReference>
<keyword evidence="2" id="KW-1185">Reference proteome</keyword>
<sequence length="121" mass="13963">MKPKTVEEYIEDAPEAAQEKLKELRSLLRDVSPSATETLKWGKPVFESKTILYAYSAHKSHVSFIPTGPALKPFEKELSGYTVKKDSIQFTYAKPLPKELIRKIAKYRVQDVEENDAKWKY</sequence>
<gene>
    <name evidence="1" type="ORF">CJ263_10575</name>
</gene>
<evidence type="ECO:0000313" key="2">
    <source>
        <dbReference type="Proteomes" id="UP000215244"/>
    </source>
</evidence>
<dbReference type="SUPFAM" id="SSF159888">
    <property type="entry name" value="YdhG-like"/>
    <property type="match status" value="1"/>
</dbReference>
<dbReference type="EMBL" id="CP022957">
    <property type="protein sequence ID" value="ASV30619.1"/>
    <property type="molecule type" value="Genomic_DNA"/>
</dbReference>
<dbReference type="KEGG" id="marb:CJ263_10575"/>
<dbReference type="AlphaFoldDB" id="A0A223V717"/>
<proteinExistence type="predicted"/>
<protein>
    <submittedName>
        <fullName evidence="1">Uncharacterized protein</fullName>
    </submittedName>
</protein>
<reference evidence="1 2" key="1">
    <citation type="submission" date="2017-08" db="EMBL/GenBank/DDBJ databases">
        <title>The complete genome sequence of Maribacter sp. B1, isolated from deep-sea sediment.</title>
        <authorList>
            <person name="Wu Y.-H."/>
            <person name="Cheng H."/>
            <person name="Xu X.-W."/>
        </authorList>
    </citation>
    <scope>NUCLEOTIDE SEQUENCE [LARGE SCALE GENOMIC DNA]</scope>
    <source>
        <strain evidence="1 2">B1</strain>
    </source>
</reference>
<dbReference type="Pfam" id="PF08818">
    <property type="entry name" value="DUF1801"/>
    <property type="match status" value="1"/>
</dbReference>
<accession>A0A223V717</accession>
<dbReference type="OrthoDB" id="115213at2"/>
<dbReference type="RefSeq" id="WP_094997237.1">
    <property type="nucleotide sequence ID" value="NZ_BMJL01000003.1"/>
</dbReference>
<dbReference type="InterPro" id="IPR014922">
    <property type="entry name" value="YdhG-like"/>
</dbReference>